<protein>
    <submittedName>
        <fullName evidence="2">Uncharacterized protein</fullName>
    </submittedName>
</protein>
<organism evidence="2 3">
    <name type="scientific">Aspergillus ochraceoroseus IBT 24754</name>
    <dbReference type="NCBI Taxonomy" id="1392256"/>
    <lineage>
        <taxon>Eukaryota</taxon>
        <taxon>Fungi</taxon>
        <taxon>Dikarya</taxon>
        <taxon>Ascomycota</taxon>
        <taxon>Pezizomycotina</taxon>
        <taxon>Eurotiomycetes</taxon>
        <taxon>Eurotiomycetidae</taxon>
        <taxon>Eurotiales</taxon>
        <taxon>Aspergillaceae</taxon>
        <taxon>Aspergillus</taxon>
        <taxon>Aspergillus subgen. Nidulantes</taxon>
    </lineage>
</organism>
<feature type="region of interest" description="Disordered" evidence="1">
    <location>
        <begin position="135"/>
        <end position="158"/>
    </location>
</feature>
<dbReference type="GeneID" id="63816553"/>
<proteinExistence type="predicted"/>
<evidence type="ECO:0000313" key="2">
    <source>
        <dbReference type="EMBL" id="PTU25648.1"/>
    </source>
</evidence>
<dbReference type="AlphaFoldDB" id="A0A2T5MAS7"/>
<evidence type="ECO:0000256" key="1">
    <source>
        <dbReference type="SAM" id="MobiDB-lite"/>
    </source>
</evidence>
<dbReference type="RefSeq" id="XP_040757040.1">
    <property type="nucleotide sequence ID" value="XM_040899671.1"/>
</dbReference>
<dbReference type="OrthoDB" id="4453902at2759"/>
<evidence type="ECO:0000313" key="3">
    <source>
        <dbReference type="Proteomes" id="UP000244073"/>
    </source>
</evidence>
<dbReference type="Proteomes" id="UP000244073">
    <property type="component" value="Unassembled WGS sequence"/>
</dbReference>
<name>A0A2T5MAS7_9EURO</name>
<comment type="caution">
    <text evidence="2">The sequence shown here is derived from an EMBL/GenBank/DDBJ whole genome shotgun (WGS) entry which is preliminary data.</text>
</comment>
<accession>A0A2T5MAS7</accession>
<dbReference type="VEuPathDB" id="FungiDB:P175DRAFT_0529213"/>
<feature type="region of interest" description="Disordered" evidence="1">
    <location>
        <begin position="42"/>
        <end position="114"/>
    </location>
</feature>
<gene>
    <name evidence="2" type="ORF">P175DRAFT_0529213</name>
</gene>
<feature type="compositionally biased region" description="Low complexity" evidence="1">
    <location>
        <begin position="75"/>
        <end position="105"/>
    </location>
</feature>
<reference evidence="2 3" key="1">
    <citation type="journal article" date="2018" name="Proc. Natl. Acad. Sci. U.S.A.">
        <title>Linking secondary metabolites to gene clusters through genome sequencing of six diverse Aspergillus species.</title>
        <authorList>
            <person name="Kaerboelling I."/>
            <person name="Vesth T.C."/>
            <person name="Frisvad J.C."/>
            <person name="Nybo J.L."/>
            <person name="Theobald S."/>
            <person name="Kuo A."/>
            <person name="Bowyer P."/>
            <person name="Matsuda Y."/>
            <person name="Mondo S."/>
            <person name="Lyhne E.K."/>
            <person name="Kogle M.E."/>
            <person name="Clum A."/>
            <person name="Lipzen A."/>
            <person name="Salamov A."/>
            <person name="Ngan C.Y."/>
            <person name="Daum C."/>
            <person name="Chiniquy J."/>
            <person name="Barry K."/>
            <person name="LaButti K."/>
            <person name="Haridas S."/>
            <person name="Simmons B.A."/>
            <person name="Magnuson J.K."/>
            <person name="Mortensen U.H."/>
            <person name="Larsen T.O."/>
            <person name="Grigoriev I.V."/>
            <person name="Baker S.E."/>
            <person name="Andersen M.R."/>
        </authorList>
    </citation>
    <scope>NUCLEOTIDE SEQUENCE [LARGE SCALE GENOMIC DNA]</scope>
    <source>
        <strain evidence="2 3">IBT 24754</strain>
    </source>
</reference>
<sequence length="349" mass="39955">METKRQKVYTDIVRLHEEVEKRGPKRFSTSCLEELGIKVRRRSVSQQGPVRFKPCFFETAPGPTSSLSPEDAKRAGSASSASATSSSGSSPSSSLTPLPSPTTASDIDDEPNDPRVVDIAYPAIIEKFAQKHGLSLPKSKIGSPRSLQKKGATEKGKWRAEPTLELQETHEYRTLWEVSQVLEDHTHHKPHAIVELLTDARLVIDSSSPSWSEMKAILRVLRTRMSLRHFEHHWKFPVLVLSYIGLRSGRILQAHHTGRHLVVECSQIFEFDHSATARDALNSFVQYYACEPVDKAYLSRSEHEEDSWRRFGKWGVLGKRRRSENEDSSRYENKSRLRSWWYRKLRHVK</sequence>
<dbReference type="EMBL" id="MSFN02000001">
    <property type="protein sequence ID" value="PTU25648.1"/>
    <property type="molecule type" value="Genomic_DNA"/>
</dbReference>